<dbReference type="PANTHER" id="PTHR45398:SF1">
    <property type="entry name" value="ENZYME, PUTATIVE (JCVI)-RELATED"/>
    <property type="match status" value="1"/>
</dbReference>
<dbReference type="CDD" id="cd19543">
    <property type="entry name" value="DCL_NRPS"/>
    <property type="match status" value="1"/>
</dbReference>
<dbReference type="CDD" id="cd19534">
    <property type="entry name" value="E_NRPS"/>
    <property type="match status" value="1"/>
</dbReference>
<dbReference type="AlphaFoldDB" id="A0A1V4HTT2"/>
<dbReference type="STRING" id="29421.B2M20_18605"/>
<dbReference type="Proteomes" id="UP000189940">
    <property type="component" value="Unassembled WGS sequence"/>
</dbReference>
<feature type="region of interest" description="Disordered" evidence="1">
    <location>
        <begin position="35"/>
        <end position="54"/>
    </location>
</feature>
<dbReference type="SUPFAM" id="SSF52777">
    <property type="entry name" value="CoA-dependent acyltransferases"/>
    <property type="match status" value="4"/>
</dbReference>
<evidence type="ECO:0000313" key="4">
    <source>
        <dbReference type="Proteomes" id="UP000189940"/>
    </source>
</evidence>
<proteinExistence type="predicted"/>
<dbReference type="Pfam" id="PF00668">
    <property type="entry name" value="Condensation"/>
    <property type="match status" value="2"/>
</dbReference>
<protein>
    <submittedName>
        <fullName evidence="3">Non-ribosomal peptide synthetase</fullName>
    </submittedName>
</protein>
<accession>A0A1V4HTT2</accession>
<dbReference type="SUPFAM" id="SSF56801">
    <property type="entry name" value="Acetyl-CoA synthetase-like"/>
    <property type="match status" value="1"/>
</dbReference>
<reference evidence="3 4" key="1">
    <citation type="submission" date="2017-02" db="EMBL/GenBank/DDBJ databases">
        <title>Genome sequence of the nitrite-oxidizing bacterium Nitrobacter vulgaris strain Ab1.</title>
        <authorList>
            <person name="Mellbye B.L."/>
            <person name="Davis E.W."/>
            <person name="Spieck E."/>
            <person name="Chang J.H."/>
            <person name="Bottomley P.J."/>
            <person name="Sayavedra-Soto L.A."/>
        </authorList>
    </citation>
    <scope>NUCLEOTIDE SEQUENCE [LARGE SCALE GENOMIC DNA]</scope>
    <source>
        <strain evidence="3 4">Ab1</strain>
    </source>
</reference>
<feature type="domain" description="Condensation" evidence="2">
    <location>
        <begin position="513"/>
        <end position="937"/>
    </location>
</feature>
<dbReference type="GO" id="GO:0003824">
    <property type="term" value="F:catalytic activity"/>
    <property type="evidence" value="ECO:0007669"/>
    <property type="project" value="InterPro"/>
</dbReference>
<feature type="non-terminal residue" evidence="3">
    <location>
        <position position="1012"/>
    </location>
</feature>
<gene>
    <name evidence="3" type="ORF">B2M20_18605</name>
</gene>
<feature type="domain" description="Condensation" evidence="2">
    <location>
        <begin position="55"/>
        <end position="482"/>
    </location>
</feature>
<dbReference type="NCBIfam" id="TIGR01720">
    <property type="entry name" value="NRPS-para261"/>
    <property type="match status" value="1"/>
</dbReference>
<keyword evidence="4" id="KW-1185">Reference proteome</keyword>
<dbReference type="InterPro" id="IPR042099">
    <property type="entry name" value="ANL_N_sf"/>
</dbReference>
<dbReference type="Gene3D" id="3.30.559.30">
    <property type="entry name" value="Nonribosomal peptide synthetase, condensation domain"/>
    <property type="match status" value="2"/>
</dbReference>
<organism evidence="3 4">
    <name type="scientific">Nitrobacter vulgaris</name>
    <dbReference type="NCBI Taxonomy" id="29421"/>
    <lineage>
        <taxon>Bacteria</taxon>
        <taxon>Pseudomonadati</taxon>
        <taxon>Pseudomonadota</taxon>
        <taxon>Alphaproteobacteria</taxon>
        <taxon>Hyphomicrobiales</taxon>
        <taxon>Nitrobacteraceae</taxon>
        <taxon>Nitrobacter</taxon>
    </lineage>
</organism>
<evidence type="ECO:0000259" key="2">
    <source>
        <dbReference type="Pfam" id="PF00668"/>
    </source>
</evidence>
<sequence>MISLQLVGRARQAGLLIEPRDVFRHQTLQELARVARNEPKESDAPPQGDLEGSDHPLLPIQARFFSEDAGERHHWNQAVLLIPKSRLDWAVVEVTAAAIVAHHAALRLSFEEIEGVWRASYGAASEVSELFWHRSGIRDAADVTAVASAAQASLSLTGPLLRLVGMDLTDGSQRLLLVVHHLVVDGVSWRVLLEDFAAAYEQIQQGKSRVMLAPSHSYASWGARLQAFGQTEQLAAELPYWLERGAQAELPCDDDAGIDRVVDGEEVSLAFDAELTARLLKEAPSAYRTQVNDLLLAGLARAIARWSGIEQIVVELEGHGREDIFAGVDISRTVGWFTTAFPVRLPGGSADDATLIKSTKEELRAIPARGLGYGVLRYHGTEAQRDALAQLSEPRIVFNYLGQFDSSFSESAPFRLAPESAGPARSNSAPLGRWLSINGQVKDGELRLSFSFGRKRYQRKTIELLAASYETAVRELVDHCTSGACGLTPSDVALSGLGQGELDHLALEWREIEDIYPLSPMQQGMLFHTMHDGERELYVNQVAAEVRGVNAEGLRRAWQAVSDRHAVLRTGFVWRGLSGSPQQIVYRRAEVPFVEDDWRARVADWDEAQLEAALADVSRQEQAAGFDLSRPPLQRVRLIRLGDDRHWLIWTHHHILFDGWSSARLISEVMQHHGAGRLPALQHRYRDYIAWLQNRAGEVSAAFWRDAMARLDQPSFLSERADAGSCGHGALTRELDAGLTEKLQQFAARERVTMNTLAQAAWAQLLRRHTGQSAVCFGVTVSGRPAELAGADEMIGLFINTLPVVDDVAPQQKVGAWLRELQDHNLALRDFGWTPLYEIQRLAGRPGQPLFDSILVFENYPIDHALTEKNQQVRVDKTRLVETSNYPLFASVGLDKRFRLTFNYQRRHFDEAQIARLQHAFVRLMEALSVDADRPVGMIADRDPADDVLLARANNTRCDEPRRGLIEQFESQVRSCCDGIALVFGDEALSYGELNARANRLAWRLRDRGVGT</sequence>
<evidence type="ECO:0000313" key="3">
    <source>
        <dbReference type="EMBL" id="OPH81279.1"/>
    </source>
</evidence>
<dbReference type="InterPro" id="IPR023213">
    <property type="entry name" value="CAT-like_dom_sf"/>
</dbReference>
<dbReference type="Gene3D" id="3.40.50.12780">
    <property type="entry name" value="N-terminal domain of ligase-like"/>
    <property type="match status" value="1"/>
</dbReference>
<evidence type="ECO:0000256" key="1">
    <source>
        <dbReference type="SAM" id="MobiDB-lite"/>
    </source>
</evidence>
<dbReference type="InterPro" id="IPR010060">
    <property type="entry name" value="NRPS_synth"/>
</dbReference>
<dbReference type="EMBL" id="MWPQ01000080">
    <property type="protein sequence ID" value="OPH81279.1"/>
    <property type="molecule type" value="Genomic_DNA"/>
</dbReference>
<name>A0A1V4HTT2_NITVU</name>
<dbReference type="Gene3D" id="3.30.559.10">
    <property type="entry name" value="Chloramphenicol acetyltransferase-like domain"/>
    <property type="match status" value="2"/>
</dbReference>
<dbReference type="InterPro" id="IPR001242">
    <property type="entry name" value="Condensation_dom"/>
</dbReference>
<comment type="caution">
    <text evidence="3">The sequence shown here is derived from an EMBL/GenBank/DDBJ whole genome shotgun (WGS) entry which is preliminary data.</text>
</comment>
<dbReference type="PANTHER" id="PTHR45398">
    <property type="match status" value="1"/>
</dbReference>